<feature type="region of interest" description="Disordered" evidence="1">
    <location>
        <begin position="1"/>
        <end position="73"/>
    </location>
</feature>
<reference evidence="2" key="1">
    <citation type="journal article" date="2020" name="Stud. Mycol.">
        <title>101 Dothideomycetes genomes: a test case for predicting lifestyles and emergence of pathogens.</title>
        <authorList>
            <person name="Haridas S."/>
            <person name="Albert R."/>
            <person name="Binder M."/>
            <person name="Bloem J."/>
            <person name="Labutti K."/>
            <person name="Salamov A."/>
            <person name="Andreopoulos B."/>
            <person name="Baker S."/>
            <person name="Barry K."/>
            <person name="Bills G."/>
            <person name="Bluhm B."/>
            <person name="Cannon C."/>
            <person name="Castanera R."/>
            <person name="Culley D."/>
            <person name="Daum C."/>
            <person name="Ezra D."/>
            <person name="Gonzalez J."/>
            <person name="Henrissat B."/>
            <person name="Kuo A."/>
            <person name="Liang C."/>
            <person name="Lipzen A."/>
            <person name="Lutzoni F."/>
            <person name="Magnuson J."/>
            <person name="Mondo S."/>
            <person name="Nolan M."/>
            <person name="Ohm R."/>
            <person name="Pangilinan J."/>
            <person name="Park H.-J."/>
            <person name="Ramirez L."/>
            <person name="Alfaro M."/>
            <person name="Sun H."/>
            <person name="Tritt A."/>
            <person name="Yoshinaga Y."/>
            <person name="Zwiers L.-H."/>
            <person name="Turgeon B."/>
            <person name="Goodwin S."/>
            <person name="Spatafora J."/>
            <person name="Crous P."/>
            <person name="Grigoriev I."/>
        </authorList>
    </citation>
    <scope>NUCLEOTIDE SEQUENCE</scope>
    <source>
        <strain evidence="2">CBS 207.26</strain>
    </source>
</reference>
<sequence>MSGDQSNPSTTSSTSDPRGQENSGSASNNQAGRSTTDDTSATTNGEVDKSHGQTEGSTNGVTSEGSEEPATYRFIGSNLERGDIRSYQQWGDSKGTSTTVRETDKDDKALIGNKYSGKSRLD</sequence>
<evidence type="ECO:0000256" key="1">
    <source>
        <dbReference type="SAM" id="MobiDB-lite"/>
    </source>
</evidence>
<protein>
    <submittedName>
        <fullName evidence="2">Uncharacterized protein</fullName>
    </submittedName>
</protein>
<evidence type="ECO:0000313" key="2">
    <source>
        <dbReference type="EMBL" id="KAF2190043.1"/>
    </source>
</evidence>
<gene>
    <name evidence="2" type="ORF">K469DRAFT_682204</name>
</gene>
<organism evidence="2 3">
    <name type="scientific">Zopfia rhizophila CBS 207.26</name>
    <dbReference type="NCBI Taxonomy" id="1314779"/>
    <lineage>
        <taxon>Eukaryota</taxon>
        <taxon>Fungi</taxon>
        <taxon>Dikarya</taxon>
        <taxon>Ascomycota</taxon>
        <taxon>Pezizomycotina</taxon>
        <taxon>Dothideomycetes</taxon>
        <taxon>Dothideomycetes incertae sedis</taxon>
        <taxon>Zopfiaceae</taxon>
        <taxon>Zopfia</taxon>
    </lineage>
</organism>
<feature type="region of interest" description="Disordered" evidence="1">
    <location>
        <begin position="86"/>
        <end position="122"/>
    </location>
</feature>
<dbReference type="Proteomes" id="UP000800200">
    <property type="component" value="Unassembled WGS sequence"/>
</dbReference>
<dbReference type="AlphaFoldDB" id="A0A6A6EFH7"/>
<proteinExistence type="predicted"/>
<feature type="compositionally biased region" description="Polar residues" evidence="1">
    <location>
        <begin position="16"/>
        <end position="45"/>
    </location>
</feature>
<keyword evidence="3" id="KW-1185">Reference proteome</keyword>
<dbReference type="EMBL" id="ML994619">
    <property type="protein sequence ID" value="KAF2190043.1"/>
    <property type="molecule type" value="Genomic_DNA"/>
</dbReference>
<feature type="compositionally biased region" description="Polar residues" evidence="1">
    <location>
        <begin position="53"/>
        <end position="64"/>
    </location>
</feature>
<feature type="compositionally biased region" description="Polar residues" evidence="1">
    <location>
        <begin position="86"/>
        <end position="100"/>
    </location>
</feature>
<accession>A0A6A6EFH7</accession>
<evidence type="ECO:0000313" key="3">
    <source>
        <dbReference type="Proteomes" id="UP000800200"/>
    </source>
</evidence>
<name>A0A6A6EFH7_9PEZI</name>